<dbReference type="InterPro" id="IPR013155">
    <property type="entry name" value="M/V/L/I-tRNA-synth_anticd-bd"/>
</dbReference>
<dbReference type="SUPFAM" id="SSF47323">
    <property type="entry name" value="Anticodon-binding domain of a subclass of class I aminoacyl-tRNA synthetases"/>
    <property type="match status" value="1"/>
</dbReference>
<evidence type="ECO:0000256" key="5">
    <source>
        <dbReference type="ARBA" id="ARBA00022840"/>
    </source>
</evidence>
<evidence type="ECO:0000256" key="8">
    <source>
        <dbReference type="ARBA" id="ARBA00029936"/>
    </source>
</evidence>
<evidence type="ECO:0000256" key="1">
    <source>
        <dbReference type="ARBA" id="ARBA00005594"/>
    </source>
</evidence>
<keyword evidence="4 9" id="KW-0547">Nucleotide-binding</keyword>
<proteinExistence type="inferred from homology"/>
<evidence type="ECO:0000256" key="4">
    <source>
        <dbReference type="ARBA" id="ARBA00022741"/>
    </source>
</evidence>
<organism evidence="12 13">
    <name type="scientific">Diploscapter pachys</name>
    <dbReference type="NCBI Taxonomy" id="2018661"/>
    <lineage>
        <taxon>Eukaryota</taxon>
        <taxon>Metazoa</taxon>
        <taxon>Ecdysozoa</taxon>
        <taxon>Nematoda</taxon>
        <taxon>Chromadorea</taxon>
        <taxon>Rhabditida</taxon>
        <taxon>Rhabditina</taxon>
        <taxon>Rhabditomorpha</taxon>
        <taxon>Rhabditoidea</taxon>
        <taxon>Rhabditidae</taxon>
        <taxon>Diploscapter</taxon>
    </lineage>
</organism>
<name>A0A2A2LPL9_9BILA</name>
<dbReference type="SUPFAM" id="SSF52374">
    <property type="entry name" value="Nucleotidylyl transferase"/>
    <property type="match status" value="1"/>
</dbReference>
<evidence type="ECO:0000259" key="11">
    <source>
        <dbReference type="Pfam" id="PF08264"/>
    </source>
</evidence>
<dbReference type="Gene3D" id="3.40.50.620">
    <property type="entry name" value="HUPs"/>
    <property type="match status" value="2"/>
</dbReference>
<keyword evidence="13" id="KW-1185">Reference proteome</keyword>
<dbReference type="InterPro" id="IPR014729">
    <property type="entry name" value="Rossmann-like_a/b/a_fold"/>
</dbReference>
<evidence type="ECO:0000256" key="9">
    <source>
        <dbReference type="RuleBase" id="RU363035"/>
    </source>
</evidence>
<evidence type="ECO:0000313" key="12">
    <source>
        <dbReference type="EMBL" id="PAV88100.1"/>
    </source>
</evidence>
<dbReference type="Proteomes" id="UP000218231">
    <property type="component" value="Unassembled WGS sequence"/>
</dbReference>
<dbReference type="InterPro" id="IPR001412">
    <property type="entry name" value="aa-tRNA-synth_I_CS"/>
</dbReference>
<dbReference type="InterPro" id="IPR002303">
    <property type="entry name" value="Valyl-tRNA_ligase"/>
</dbReference>
<reference evidence="12 13" key="1">
    <citation type="journal article" date="2017" name="Curr. Biol.">
        <title>Genome architecture and evolution of a unichromosomal asexual nematode.</title>
        <authorList>
            <person name="Fradin H."/>
            <person name="Zegar C."/>
            <person name="Gutwein M."/>
            <person name="Lucas J."/>
            <person name="Kovtun M."/>
            <person name="Corcoran D."/>
            <person name="Baugh L.R."/>
            <person name="Kiontke K."/>
            <person name="Gunsalus K."/>
            <person name="Fitch D.H."/>
            <person name="Piano F."/>
        </authorList>
    </citation>
    <scope>NUCLEOTIDE SEQUENCE [LARGE SCALE GENOMIC DNA]</scope>
    <source>
        <strain evidence="12">PF1309</strain>
    </source>
</reference>
<dbReference type="EMBL" id="LIAE01006534">
    <property type="protein sequence ID" value="PAV88100.1"/>
    <property type="molecule type" value="Genomic_DNA"/>
</dbReference>
<evidence type="ECO:0000256" key="3">
    <source>
        <dbReference type="ARBA" id="ARBA00022598"/>
    </source>
</evidence>
<dbReference type="GO" id="GO:0005829">
    <property type="term" value="C:cytosol"/>
    <property type="evidence" value="ECO:0007669"/>
    <property type="project" value="TreeGrafter"/>
</dbReference>
<keyword evidence="6 9" id="KW-0648">Protein biosynthesis</keyword>
<comment type="caution">
    <text evidence="12">The sequence shown here is derived from an EMBL/GenBank/DDBJ whole genome shotgun (WGS) entry which is preliminary data.</text>
</comment>
<dbReference type="Gene3D" id="3.90.740.10">
    <property type="entry name" value="Valyl/Leucyl/Isoleucyl-tRNA synthetase, editing domain"/>
    <property type="match status" value="1"/>
</dbReference>
<dbReference type="EC" id="6.1.1.9" evidence="2"/>
<dbReference type="CDD" id="cd07962">
    <property type="entry name" value="Anticodon_Ia_Val"/>
    <property type="match status" value="1"/>
</dbReference>
<dbReference type="NCBIfam" id="TIGR00422">
    <property type="entry name" value="valS"/>
    <property type="match status" value="1"/>
</dbReference>
<dbReference type="PANTHER" id="PTHR11946">
    <property type="entry name" value="VALYL-TRNA SYNTHETASES"/>
    <property type="match status" value="1"/>
</dbReference>
<dbReference type="InterPro" id="IPR009008">
    <property type="entry name" value="Val/Leu/Ile-tRNA-synth_edit"/>
</dbReference>
<evidence type="ECO:0000256" key="7">
    <source>
        <dbReference type="ARBA" id="ARBA00023146"/>
    </source>
</evidence>
<dbReference type="GO" id="GO:0006438">
    <property type="term" value="P:valyl-tRNA aminoacylation"/>
    <property type="evidence" value="ECO:0007669"/>
    <property type="project" value="InterPro"/>
</dbReference>
<dbReference type="PROSITE" id="PS00178">
    <property type="entry name" value="AA_TRNA_LIGASE_I"/>
    <property type="match status" value="1"/>
</dbReference>
<dbReference type="GO" id="GO:0004832">
    <property type="term" value="F:valine-tRNA ligase activity"/>
    <property type="evidence" value="ECO:0007669"/>
    <property type="project" value="UniProtKB-EC"/>
</dbReference>
<dbReference type="InterPro" id="IPR002300">
    <property type="entry name" value="aa-tRNA-synth_Ia"/>
</dbReference>
<dbReference type="InterPro" id="IPR009080">
    <property type="entry name" value="tRNAsynth_Ia_anticodon-bd"/>
</dbReference>
<feature type="domain" description="Methionyl/Valyl/Leucyl/Isoleucyl-tRNA synthetase anticodon-binding" evidence="11">
    <location>
        <begin position="716"/>
        <end position="861"/>
    </location>
</feature>
<dbReference type="InterPro" id="IPR033705">
    <property type="entry name" value="Anticodon_Ia_Val"/>
</dbReference>
<accession>A0A2A2LPL9</accession>
<keyword evidence="5 9" id="KW-0067">ATP-binding</keyword>
<gene>
    <name evidence="12" type="ORF">WR25_09110</name>
</gene>
<feature type="domain" description="Aminoacyl-tRNA synthetase class Ia" evidence="10">
    <location>
        <begin position="59"/>
        <end position="673"/>
    </location>
</feature>
<evidence type="ECO:0000259" key="10">
    <source>
        <dbReference type="Pfam" id="PF00133"/>
    </source>
</evidence>
<comment type="similarity">
    <text evidence="1 9">Belongs to the class-I aminoacyl-tRNA synthetase family.</text>
</comment>
<dbReference type="SUPFAM" id="SSF50677">
    <property type="entry name" value="ValRS/IleRS/LeuRS editing domain"/>
    <property type="match status" value="1"/>
</dbReference>
<dbReference type="PRINTS" id="PR00986">
    <property type="entry name" value="TRNASYNTHVAL"/>
</dbReference>
<dbReference type="STRING" id="2018661.A0A2A2LPL9"/>
<keyword evidence="3 9" id="KW-0436">Ligase</keyword>
<dbReference type="Pfam" id="PF08264">
    <property type="entry name" value="Anticodon_1"/>
    <property type="match status" value="1"/>
</dbReference>
<dbReference type="GO" id="GO:0005524">
    <property type="term" value="F:ATP binding"/>
    <property type="evidence" value="ECO:0007669"/>
    <property type="project" value="UniProtKB-KW"/>
</dbReference>
<evidence type="ECO:0000256" key="6">
    <source>
        <dbReference type="ARBA" id="ARBA00022917"/>
    </source>
</evidence>
<dbReference type="PANTHER" id="PTHR11946:SF111">
    <property type="entry name" value="VALINE--TRNA LIGASE"/>
    <property type="match status" value="1"/>
</dbReference>
<dbReference type="Gene3D" id="1.10.730.10">
    <property type="entry name" value="Isoleucyl-tRNA Synthetase, Domain 1"/>
    <property type="match status" value="1"/>
</dbReference>
<dbReference type="AlphaFoldDB" id="A0A2A2LPL9"/>
<evidence type="ECO:0000313" key="13">
    <source>
        <dbReference type="Proteomes" id="UP000218231"/>
    </source>
</evidence>
<dbReference type="OrthoDB" id="629407at2759"/>
<keyword evidence="7 9" id="KW-0030">Aminoacyl-tRNA synthetase</keyword>
<dbReference type="GO" id="GO:0002161">
    <property type="term" value="F:aminoacyl-tRNA deacylase activity"/>
    <property type="evidence" value="ECO:0007669"/>
    <property type="project" value="InterPro"/>
</dbReference>
<dbReference type="Pfam" id="PF00133">
    <property type="entry name" value="tRNA-synt_1"/>
    <property type="match status" value="1"/>
</dbReference>
<evidence type="ECO:0000256" key="2">
    <source>
        <dbReference type="ARBA" id="ARBA00013169"/>
    </source>
</evidence>
<sequence length="1011" mass="115299">MQRCLHGSTGIHLPSTSKCSAIPVRIRNFCSKAEKGRDPDISIFSQNYAQRTEVAAANYRNTEPTFRMILPPPNVTGKLHLGHALTVVLEDALCRHHRIKGTIAHWLPGFDHAGIATQAVAERELWNERKLTRADLTREEFIEFCTKLSQKNASAITEQLKRLGATLNWKQSYYTLDQNFSAAVNRAFCELHAQKLVYRGERIVNWCSTLESTLSDQEVERVSVQPGDELLVPEPSKGGSVKRRVKFGQMHRIRYKVRDSKEFIEVGTTRPETCFADVAIAVHPEDSRYSNLVGKILEHPLVDGLFIPVVADEAVSQNKGTGAVKVTPAHDQLDFRIASRHWTEIERTVKNAKSNFCLTESGKIKSENPGFNGLDRFEVREKVLEYLKSKGAYQGIMEHSGAQVNVCTRTGDIIEPRLMKQWFLDTVDIDKEVYDDIKQGKIKITPSFHETALLNWLSNSEPWCLSRQLLWGHRIPAYTVDGNIFDIFSESWFVGQNSESAAQHFGTDIQNVRQDSDVLDTWFSSSLIPLVSADWMSRDKPFDISQKPPVDLMETGWDILGFWVARMLTITKRLSGGHSPFNQIILHGLIRDANGRKMSKSLGNVIDPNDIIDGIEQQKMIDRVNESQLEPKEKEKATADIKSEYPEGIPAQGVDSLRFALLKYDAQQVDIRMDVIRFSYTGTKFIAKIWNLCLYYEKICEASPTMKDVDSEHVMDRWLVSRMASTLQEVDRKMSAFEMHHAFQALIDFIKVQLSDVYVEATKSALRSNDAKRISEIRSTMQRVMQPTLVQLSVFMPFISEHLYERIFHREPGSIYFDFVKVKMLTHLIDVDLEESIDFALDVLATLHLIRGRFQMTKQMPFEGILQSDPVPDGFSETLPVLKDWGKLTLSEKILSSKDSTENLPKNLLPYTISGGQGILFLKIEDSVRDEYDSLLASKLKVFQESVEKQQSEVEKFDSIIKNYSEAGKKTAEMEKRRRYALKRLGNSRLKLQEHEKLIEEYGRKVKNSNG</sequence>
<protein>
    <recommendedName>
        <fullName evidence="2">valine--tRNA ligase</fullName>
        <ecNumber evidence="2">6.1.1.9</ecNumber>
    </recommendedName>
    <alternativeName>
        <fullName evidence="8">Valyl-tRNA synthetase</fullName>
    </alternativeName>
</protein>